<evidence type="ECO:0000313" key="3">
    <source>
        <dbReference type="Proteomes" id="UP000183832"/>
    </source>
</evidence>
<proteinExistence type="inferred from homology"/>
<sequence>MERVLEFTSIGNAIISELLKISEIIPDEFKISEKSKKFSEVIMDFQYFKLMDKIDKKIESDGNLLELDEFIRDNYSRILVRFYLAFESIFEYANNLNSLINDLNEGEVIQESLETIFQDPEGCQLICESLYLYAVMLIVLDIHIPGPIRERLLVAYYRYHSENFDSSIDDICKFCRSTSYNPPNLAHTSIVHFQPHTAGKGYPENFFSRVQLDKTFVSMVIETLKTEDIYHQMQKFPAAEHRTIALASQSAMLFACLYFQTDTLMNQNSRMREICDKFFYNNWIISLYMGLTVNLLDAWDGYKAAKSALVNILQPQMIREITTDNELMMKKMIESTGGLLKEGVMNESFLMKNLPKIIKIVRECNFCVRWWILNSSEIYTKKSKPFHDLLKEVGNFKEEKLYELILNISQLELCIRDIVKDLLENRESKWTNYKTEVNERLQGLILLFSGEMTVIKIEKNDHLKAWFEEIIKEIATLDLQQKPRAVEKKLIQLMQAVAEVQEYHNIQSNALAKQRLDEVLSLLSNMIHLLNIKDSILVDLQAIGDFSYAWYLIDEFTVIMQKSLQEHPSILIRLRALFIKMSSALEIPLLRINQCGGAEELVSITRYYSNELVKYVRKIVQIIPHSIFNLLKSIIELQTNHLKELPERLEKDKVREFAQLDERFKIAKLTFNISVFTDGILAMKKTLVGVIELDPKQLLEDGIRMELINSVSLAFNENLQFIGKSKNPKDLLVVENLTKLSKIIDGYRRSFEYIQDYLNINGLKIWQEEVMRLINFNVEQECNSFMRRKIQFSRYQSDAIPIPIHPPLQGDSSINFIGRLGREMLRITEPKSTIYVDLLTSWFDVKSHQEIVNQKFTAKINESIEIYGLVGLDKLYSFMISDHLEKIHRQLLKETMKEKQWIEFFQKFSNDLGVRKTSNRDNNLKPENPYKNYQIFINKCSKLLPNIYQFIMCLGQKQIWRNHIAHELTTTSRLNCRNLSDSIAAFNDALLLELRAFELDNNKPRPNSQILLDLNKYLEVTGQYKPIEKVYVKMGKNSNEFLTYLVIFCLTHLNHLAFGKNLLKYNKTSGHYSAAAVTKQRKILLDLINSSRYIDGHVFALGLITLMKQFHENNYLQDFIELFGSCVLEMMEFNLSTKNELNLEILNGIDLLETIINVTGISRIILEEIIPPELLDQSDYILSFNSI</sequence>
<dbReference type="GO" id="GO:0051125">
    <property type="term" value="P:regulation of actin nucleation"/>
    <property type="evidence" value="ECO:0007669"/>
    <property type="project" value="TreeGrafter"/>
</dbReference>
<dbReference type="GO" id="GO:0007032">
    <property type="term" value="P:endosome organization"/>
    <property type="evidence" value="ECO:0007669"/>
    <property type="project" value="TreeGrafter"/>
</dbReference>
<reference evidence="2 3" key="1">
    <citation type="submission" date="2015-04" db="EMBL/GenBank/DDBJ databases">
        <authorList>
            <person name="Syromyatnikov M.Y."/>
            <person name="Popov V.N."/>
        </authorList>
    </citation>
    <scope>NUCLEOTIDE SEQUENCE [LARGE SCALE GENOMIC DNA]</scope>
</reference>
<dbReference type="GO" id="GO:0005768">
    <property type="term" value="C:endosome"/>
    <property type="evidence" value="ECO:0007669"/>
    <property type="project" value="TreeGrafter"/>
</dbReference>
<name>A0A1J1IQY8_9DIPT</name>
<dbReference type="EMBL" id="CVRI01000057">
    <property type="protein sequence ID" value="CRL01964.1"/>
    <property type="molecule type" value="Genomic_DNA"/>
</dbReference>
<dbReference type="Pfam" id="PF10266">
    <property type="entry name" value="Strumpellin"/>
    <property type="match status" value="1"/>
</dbReference>
<dbReference type="OrthoDB" id="565118at2759"/>
<gene>
    <name evidence="2" type="ORF">CLUMA_CG015404</name>
</gene>
<dbReference type="STRING" id="568069.A0A1J1IQY8"/>
<dbReference type="PANTHER" id="PTHR15691:SF6">
    <property type="entry name" value="WASH COMPLEX SUBUNIT 5"/>
    <property type="match status" value="1"/>
</dbReference>
<accession>A0A1J1IQY8</accession>
<comment type="similarity">
    <text evidence="1">Belongs to the strumpellin family.</text>
</comment>
<evidence type="ECO:0000256" key="1">
    <source>
        <dbReference type="ARBA" id="ARBA00006224"/>
    </source>
</evidence>
<dbReference type="AlphaFoldDB" id="A0A1J1IQY8"/>
<protein>
    <submittedName>
        <fullName evidence="2">CLUMA_CG015404, isoform A</fullName>
    </submittedName>
</protein>
<dbReference type="GO" id="GO:0140285">
    <property type="term" value="P:endosome fission"/>
    <property type="evidence" value="ECO:0007669"/>
    <property type="project" value="TreeGrafter"/>
</dbReference>
<dbReference type="GO" id="GO:0030041">
    <property type="term" value="P:actin filament polymerization"/>
    <property type="evidence" value="ECO:0007669"/>
    <property type="project" value="TreeGrafter"/>
</dbReference>
<keyword evidence="3" id="KW-1185">Reference proteome</keyword>
<dbReference type="PANTHER" id="PTHR15691">
    <property type="entry name" value="WASH COMPLEX SUBUNIT 5"/>
    <property type="match status" value="1"/>
</dbReference>
<dbReference type="GO" id="GO:0071203">
    <property type="term" value="C:WASH complex"/>
    <property type="evidence" value="ECO:0007669"/>
    <property type="project" value="InterPro"/>
</dbReference>
<evidence type="ECO:0000313" key="2">
    <source>
        <dbReference type="EMBL" id="CRL01964.1"/>
    </source>
</evidence>
<organism evidence="2 3">
    <name type="scientific">Clunio marinus</name>
    <dbReference type="NCBI Taxonomy" id="568069"/>
    <lineage>
        <taxon>Eukaryota</taxon>
        <taxon>Metazoa</taxon>
        <taxon>Ecdysozoa</taxon>
        <taxon>Arthropoda</taxon>
        <taxon>Hexapoda</taxon>
        <taxon>Insecta</taxon>
        <taxon>Pterygota</taxon>
        <taxon>Neoptera</taxon>
        <taxon>Endopterygota</taxon>
        <taxon>Diptera</taxon>
        <taxon>Nematocera</taxon>
        <taxon>Chironomoidea</taxon>
        <taxon>Chironomidae</taxon>
        <taxon>Clunio</taxon>
    </lineage>
</organism>
<dbReference type="Proteomes" id="UP000183832">
    <property type="component" value="Unassembled WGS sequence"/>
</dbReference>
<dbReference type="InterPro" id="IPR019393">
    <property type="entry name" value="WASH_strumpellin"/>
</dbReference>